<protein>
    <submittedName>
        <fullName evidence="10">Capsular biosynthesis protein</fullName>
    </submittedName>
</protein>
<sequence>MNEQISLKKMILAIQKNIWWLVGIIGVTVLGMLIYLEYIAAPIYQENTQILVNQSEREKKNSLDSQTVEADLQLVNTYSAIILSPRILNAVEHDLGNQYDAQELAEKIQVKNATNSQVINIAVEDPDPQIAAQIANSTAQIFTEELPKIMKIDNVTTLSEAKISGREKPVAPRKTLMMTLAFFVGILFSFGFVFIKLLLDRTFTSSDEVEEFLGLTVLGEVCAFQNDDLPSKNIKGGE</sequence>
<proteinExistence type="inferred from homology"/>
<evidence type="ECO:0000313" key="11">
    <source>
        <dbReference type="Proteomes" id="UP000257055"/>
    </source>
</evidence>
<dbReference type="InterPro" id="IPR050445">
    <property type="entry name" value="Bact_polysacc_biosynth/exp"/>
</dbReference>
<evidence type="ECO:0000256" key="3">
    <source>
        <dbReference type="ARBA" id="ARBA00022475"/>
    </source>
</evidence>
<name>A0A3D8TTQ9_9LIST</name>
<dbReference type="Proteomes" id="UP000257055">
    <property type="component" value="Unassembled WGS sequence"/>
</dbReference>
<dbReference type="GO" id="GO:0005886">
    <property type="term" value="C:plasma membrane"/>
    <property type="evidence" value="ECO:0007669"/>
    <property type="project" value="UniProtKB-SubCell"/>
</dbReference>
<organism evidence="10 11">
    <name type="scientific">Listeria kieliensis</name>
    <dbReference type="NCBI Taxonomy" id="1621700"/>
    <lineage>
        <taxon>Bacteria</taxon>
        <taxon>Bacillati</taxon>
        <taxon>Bacillota</taxon>
        <taxon>Bacilli</taxon>
        <taxon>Bacillales</taxon>
        <taxon>Listeriaceae</taxon>
        <taxon>Listeria</taxon>
    </lineage>
</organism>
<feature type="domain" description="Polysaccharide chain length determinant N-terminal" evidence="8">
    <location>
        <begin position="3"/>
        <end position="92"/>
    </location>
</feature>
<dbReference type="GO" id="GO:0004713">
    <property type="term" value="F:protein tyrosine kinase activity"/>
    <property type="evidence" value="ECO:0007669"/>
    <property type="project" value="TreeGrafter"/>
</dbReference>
<feature type="transmembrane region" description="Helical" evidence="7">
    <location>
        <begin position="18"/>
        <end position="36"/>
    </location>
</feature>
<evidence type="ECO:0000259" key="9">
    <source>
        <dbReference type="Pfam" id="PF13807"/>
    </source>
</evidence>
<keyword evidence="6 7" id="KW-0472">Membrane</keyword>
<evidence type="ECO:0000259" key="8">
    <source>
        <dbReference type="Pfam" id="PF02706"/>
    </source>
</evidence>
<dbReference type="PANTHER" id="PTHR32309:SF13">
    <property type="entry name" value="FERRIC ENTEROBACTIN TRANSPORT PROTEIN FEPE"/>
    <property type="match status" value="1"/>
</dbReference>
<dbReference type="Pfam" id="PF13807">
    <property type="entry name" value="GNVR"/>
    <property type="match status" value="1"/>
</dbReference>
<feature type="domain" description="Tyrosine-protein kinase G-rich" evidence="9">
    <location>
        <begin position="144"/>
        <end position="196"/>
    </location>
</feature>
<dbReference type="InterPro" id="IPR003856">
    <property type="entry name" value="LPS_length_determ_N"/>
</dbReference>
<keyword evidence="4 7" id="KW-0812">Transmembrane</keyword>
<dbReference type="Pfam" id="PF02706">
    <property type="entry name" value="Wzz"/>
    <property type="match status" value="1"/>
</dbReference>
<accession>A0A3D8TTQ9</accession>
<comment type="similarity">
    <text evidence="2">Belongs to the CpsC/CapA family.</text>
</comment>
<dbReference type="RefSeq" id="WP_115751896.1">
    <property type="nucleotide sequence ID" value="NZ_LARY01000001.1"/>
</dbReference>
<dbReference type="InterPro" id="IPR032807">
    <property type="entry name" value="GNVR"/>
</dbReference>
<gene>
    <name evidence="10" type="ORF">UR08_01445</name>
</gene>
<keyword evidence="11" id="KW-1185">Reference proteome</keyword>
<evidence type="ECO:0000256" key="6">
    <source>
        <dbReference type="ARBA" id="ARBA00023136"/>
    </source>
</evidence>
<evidence type="ECO:0000256" key="2">
    <source>
        <dbReference type="ARBA" id="ARBA00006683"/>
    </source>
</evidence>
<feature type="transmembrane region" description="Helical" evidence="7">
    <location>
        <begin position="176"/>
        <end position="199"/>
    </location>
</feature>
<keyword evidence="5 7" id="KW-1133">Transmembrane helix</keyword>
<evidence type="ECO:0000256" key="4">
    <source>
        <dbReference type="ARBA" id="ARBA00022692"/>
    </source>
</evidence>
<reference evidence="11" key="1">
    <citation type="submission" date="2015-04" db="EMBL/GenBank/DDBJ databases">
        <authorList>
            <person name="Schardt J."/>
            <person name="Mueller-Herbst S."/>
            <person name="Scherer S."/>
            <person name="Huptas C."/>
        </authorList>
    </citation>
    <scope>NUCLEOTIDE SEQUENCE [LARGE SCALE GENOMIC DNA]</scope>
    <source>
        <strain evidence="11">Kiel-L1</strain>
    </source>
</reference>
<evidence type="ECO:0000256" key="5">
    <source>
        <dbReference type="ARBA" id="ARBA00022989"/>
    </source>
</evidence>
<evidence type="ECO:0000256" key="1">
    <source>
        <dbReference type="ARBA" id="ARBA00004651"/>
    </source>
</evidence>
<dbReference type="AlphaFoldDB" id="A0A3D8TTQ9"/>
<dbReference type="EMBL" id="LARY01000001">
    <property type="protein sequence ID" value="RDX02222.1"/>
    <property type="molecule type" value="Genomic_DNA"/>
</dbReference>
<dbReference type="PANTHER" id="PTHR32309">
    <property type="entry name" value="TYROSINE-PROTEIN KINASE"/>
    <property type="match status" value="1"/>
</dbReference>
<evidence type="ECO:0000313" key="10">
    <source>
        <dbReference type="EMBL" id="RDX02222.1"/>
    </source>
</evidence>
<keyword evidence="3" id="KW-1003">Cell membrane</keyword>
<comment type="subcellular location">
    <subcellularLocation>
        <location evidence="1">Cell membrane</location>
        <topology evidence="1">Multi-pass membrane protein</topology>
    </subcellularLocation>
</comment>
<evidence type="ECO:0000256" key="7">
    <source>
        <dbReference type="SAM" id="Phobius"/>
    </source>
</evidence>
<comment type="caution">
    <text evidence="10">The sequence shown here is derived from an EMBL/GenBank/DDBJ whole genome shotgun (WGS) entry which is preliminary data.</text>
</comment>